<evidence type="ECO:0000313" key="4">
    <source>
        <dbReference type="RefSeq" id="XP_027362452.1"/>
    </source>
</evidence>
<reference evidence="3" key="1">
    <citation type="journal article" date="2019" name="Toxins">
        <title>Detection of Abrin-Like and Prepropulchellin-Like Toxin Genes and Transcripts Using Whole Genome Sequencing and Full-Length Transcript Sequencing of Abrus precatorius.</title>
        <authorList>
            <person name="Hovde B.T."/>
            <person name="Daligault H.E."/>
            <person name="Hanschen E.R."/>
            <person name="Kunde Y.A."/>
            <person name="Johnson M.B."/>
            <person name="Starkenburg S.R."/>
            <person name="Johnson S.L."/>
        </authorList>
    </citation>
    <scope>NUCLEOTIDE SEQUENCE [LARGE SCALE GENOMIC DNA]</scope>
</reference>
<reference evidence="4" key="2">
    <citation type="submission" date="2025-08" db="UniProtKB">
        <authorList>
            <consortium name="RefSeq"/>
        </authorList>
    </citation>
    <scope>IDENTIFICATION</scope>
    <source>
        <tissue evidence="4">Young leaves</tissue>
    </source>
</reference>
<dbReference type="GO" id="GO:0046983">
    <property type="term" value="F:protein dimerization activity"/>
    <property type="evidence" value="ECO:0007669"/>
    <property type="project" value="InterPro"/>
</dbReference>
<sequence length="775" mass="87637">MATPPNLSQGTGSVSISSCALVKPSGNNLDIGGITRAKRHQMGVKGDVDKCPRIPKEIKETLIAAHEKKRIEKEVQEIQNIRSGKRPATSSVASVYVSGCNATKKGKNVKGPLDLLWLKSPETSIKLAKSKRQTSINDACVKEARARTVQYIERFLCRNGIAFNVVRSKSFKLMVEAIGNYGPHLKPPSYHECRVPLLKKELEYTKEMLKSREEEREKCGCSIMSDAWTDKKNRTLINFLVNCPTGSMFVKSIDASAYMKTGEKLFELLDSFVEEIGEKNVVQVVTDNGSNYVLAGKLLQAKRPHLFWTPCAAHCIDLILEDIGKIPRVKRTIQRGVTLVGFIYNHSLTLNIMRKFTNKAELVRYGVTRFATTFLTLQRLHNKKNNLRKMFTSDEWLKSKTAKEAKGKRATDIVLMPSFWNDVVFCLKAMGPLVQVLRLVDNERKPAMGYIYEAIDRAKESIQNAFKGNVDKYKEIFAIIDRRWECQLHHPLHAAGYYLNPQFFYSNKQIENDPEVVEGLYKCIERLCTSEDDVDNATVQLSTYRRAEGLFGLSGAKRQRATMAPAEWWKNYGVRTPHLQNIAIRVLSLTCSSSGCERNWSTFEHIHSKKRSRLEHQRLQDLVFIKYNQALNERFECSDVVDPIILKDVDDSNNWLLEGIAGDDEDAVDELVFDDDNLTWGTVANAIGASEPITYTRQQAKSKSKTTTIASSSKSKGKGKEIVGRSAPLSGIDYYDSCEHPTFATTFMIVLPHNKLISYIVDMFNLKYLVPIQLV</sequence>
<dbReference type="Pfam" id="PF04937">
    <property type="entry name" value="DUF659"/>
    <property type="match status" value="1"/>
</dbReference>
<dbReference type="GeneID" id="113870053"/>
<dbReference type="RefSeq" id="XP_027362452.1">
    <property type="nucleotide sequence ID" value="XM_027506651.1"/>
</dbReference>
<dbReference type="KEGG" id="aprc:113870053"/>
<organism evidence="3 4">
    <name type="scientific">Abrus precatorius</name>
    <name type="common">Indian licorice</name>
    <name type="synonym">Glycine abrus</name>
    <dbReference type="NCBI Taxonomy" id="3816"/>
    <lineage>
        <taxon>Eukaryota</taxon>
        <taxon>Viridiplantae</taxon>
        <taxon>Streptophyta</taxon>
        <taxon>Embryophyta</taxon>
        <taxon>Tracheophyta</taxon>
        <taxon>Spermatophyta</taxon>
        <taxon>Magnoliopsida</taxon>
        <taxon>eudicotyledons</taxon>
        <taxon>Gunneridae</taxon>
        <taxon>Pentapetalae</taxon>
        <taxon>rosids</taxon>
        <taxon>fabids</taxon>
        <taxon>Fabales</taxon>
        <taxon>Fabaceae</taxon>
        <taxon>Papilionoideae</taxon>
        <taxon>50 kb inversion clade</taxon>
        <taxon>NPAAA clade</taxon>
        <taxon>indigoferoid/millettioid clade</taxon>
        <taxon>Abreae</taxon>
        <taxon>Abrus</taxon>
    </lineage>
</organism>
<dbReference type="PANTHER" id="PTHR32166:SF74">
    <property type="entry name" value="OS05G0256350 PROTEIN"/>
    <property type="match status" value="1"/>
</dbReference>
<proteinExistence type="predicted"/>
<dbReference type="InterPro" id="IPR008906">
    <property type="entry name" value="HATC_C_dom"/>
</dbReference>
<dbReference type="OrthoDB" id="2012664at2759"/>
<keyword evidence="3" id="KW-1185">Reference proteome</keyword>
<feature type="domain" description="HAT C-terminal dimerisation" evidence="2">
    <location>
        <begin position="562"/>
        <end position="628"/>
    </location>
</feature>
<evidence type="ECO:0000259" key="2">
    <source>
        <dbReference type="Pfam" id="PF05699"/>
    </source>
</evidence>
<dbReference type="SUPFAM" id="SSF53098">
    <property type="entry name" value="Ribonuclease H-like"/>
    <property type="match status" value="1"/>
</dbReference>
<dbReference type="Proteomes" id="UP000694853">
    <property type="component" value="Unplaced"/>
</dbReference>
<name>A0A8B8M407_ABRPR</name>
<feature type="domain" description="DUF659" evidence="1">
    <location>
        <begin position="188"/>
        <end position="334"/>
    </location>
</feature>
<dbReference type="AlphaFoldDB" id="A0A8B8M407"/>
<evidence type="ECO:0000313" key="3">
    <source>
        <dbReference type="Proteomes" id="UP000694853"/>
    </source>
</evidence>
<dbReference type="Pfam" id="PF05699">
    <property type="entry name" value="Dimer_Tnp_hAT"/>
    <property type="match status" value="1"/>
</dbReference>
<accession>A0A8B8M407</accession>
<evidence type="ECO:0000259" key="1">
    <source>
        <dbReference type="Pfam" id="PF04937"/>
    </source>
</evidence>
<dbReference type="PANTHER" id="PTHR32166">
    <property type="entry name" value="OSJNBA0013A04.12 PROTEIN"/>
    <property type="match status" value="1"/>
</dbReference>
<dbReference type="InterPro" id="IPR012337">
    <property type="entry name" value="RNaseH-like_sf"/>
</dbReference>
<dbReference type="InterPro" id="IPR007021">
    <property type="entry name" value="DUF659"/>
</dbReference>
<protein>
    <submittedName>
        <fullName evidence="4">Uncharacterized protein LOC113870053</fullName>
    </submittedName>
</protein>
<gene>
    <name evidence="4" type="primary">LOC113870053</name>
</gene>